<protein>
    <submittedName>
        <fullName evidence="1">Uncharacterized protein</fullName>
    </submittedName>
</protein>
<keyword evidence="2" id="KW-1185">Reference proteome</keyword>
<comment type="caution">
    <text evidence="1">The sequence shown here is derived from an EMBL/GenBank/DDBJ whole genome shotgun (WGS) entry which is preliminary data.</text>
</comment>
<accession>A0A9W9YIF4</accession>
<proteinExistence type="predicted"/>
<evidence type="ECO:0000313" key="2">
    <source>
        <dbReference type="Proteomes" id="UP001163046"/>
    </source>
</evidence>
<reference evidence="1" key="1">
    <citation type="submission" date="2023-01" db="EMBL/GenBank/DDBJ databases">
        <title>Genome assembly of the deep-sea coral Lophelia pertusa.</title>
        <authorList>
            <person name="Herrera S."/>
            <person name="Cordes E."/>
        </authorList>
    </citation>
    <scope>NUCLEOTIDE SEQUENCE</scope>
    <source>
        <strain evidence="1">USNM1676648</strain>
        <tissue evidence="1">Polyp</tissue>
    </source>
</reference>
<dbReference type="Proteomes" id="UP001163046">
    <property type="component" value="Unassembled WGS sequence"/>
</dbReference>
<evidence type="ECO:0000313" key="1">
    <source>
        <dbReference type="EMBL" id="KAJ7339393.1"/>
    </source>
</evidence>
<dbReference type="EMBL" id="MU827779">
    <property type="protein sequence ID" value="KAJ7339393.1"/>
    <property type="molecule type" value="Genomic_DNA"/>
</dbReference>
<gene>
    <name evidence="1" type="ORF">OS493_005788</name>
</gene>
<organism evidence="1 2">
    <name type="scientific">Desmophyllum pertusum</name>
    <dbReference type="NCBI Taxonomy" id="174260"/>
    <lineage>
        <taxon>Eukaryota</taxon>
        <taxon>Metazoa</taxon>
        <taxon>Cnidaria</taxon>
        <taxon>Anthozoa</taxon>
        <taxon>Hexacorallia</taxon>
        <taxon>Scleractinia</taxon>
        <taxon>Caryophylliina</taxon>
        <taxon>Caryophylliidae</taxon>
        <taxon>Desmophyllum</taxon>
    </lineage>
</organism>
<name>A0A9W9YIF4_9CNID</name>
<dbReference type="AlphaFoldDB" id="A0A9W9YIF4"/>
<sequence length="137" mass="14701">MLRECLDIRADIPDSLSGLHSIQPIPGGKVITVYSEMAIARGGFTFVPRTAIRGILPANVAGVDGKIPGFQSNGKALRYTNCGGSKDNLLPSYPIILNCLQVALSRVITCEKEWQLTGETPLYCHPRGAPCPISFSS</sequence>